<evidence type="ECO:0000313" key="3">
    <source>
        <dbReference type="Proteomes" id="UP001064896"/>
    </source>
</evidence>
<dbReference type="EMBL" id="AP023081">
    <property type="protein sequence ID" value="BCD86758.1"/>
    <property type="molecule type" value="Genomic_DNA"/>
</dbReference>
<evidence type="ECO:0000259" key="1">
    <source>
        <dbReference type="Pfam" id="PF11846"/>
    </source>
</evidence>
<organism evidence="2 3">
    <name type="scientific">Pseudomonas solani</name>
    <dbReference type="NCBI Taxonomy" id="2731552"/>
    <lineage>
        <taxon>Bacteria</taxon>
        <taxon>Pseudomonadati</taxon>
        <taxon>Pseudomonadota</taxon>
        <taxon>Gammaproteobacteria</taxon>
        <taxon>Pseudomonadales</taxon>
        <taxon>Pseudomonadaceae</taxon>
        <taxon>Pseudomonas</taxon>
    </lineage>
</organism>
<reference evidence="2" key="1">
    <citation type="submission" date="2020-05" db="EMBL/GenBank/DDBJ databases">
        <title>Complete genome sequence of Pseudomonas sp. Sm006.</title>
        <authorList>
            <person name="Takeuchi K."/>
            <person name="Someya N."/>
        </authorList>
    </citation>
    <scope>NUCLEOTIDE SEQUENCE</scope>
    <source>
        <strain evidence="2">Sm006</strain>
    </source>
</reference>
<protein>
    <recommendedName>
        <fullName evidence="1">Virulence factor membrane-bound polymerase C-terminal domain-containing protein</fullName>
    </recommendedName>
</protein>
<feature type="domain" description="Virulence factor membrane-bound polymerase C-terminal" evidence="1">
    <location>
        <begin position="10"/>
        <end position="74"/>
    </location>
</feature>
<keyword evidence="3" id="KW-1185">Reference proteome</keyword>
<name>A0ABM7LAY3_9PSED</name>
<evidence type="ECO:0000313" key="2">
    <source>
        <dbReference type="EMBL" id="BCD86758.1"/>
    </source>
</evidence>
<gene>
    <name evidence="2" type="ORF">PSm6_31650</name>
</gene>
<accession>A0ABM7LAY3</accession>
<sequence length="100" mass="11431">MEPYGYLIYVANFEVSPKTAQRDLEMLEKFRRHLPYDPVLARLAILQFATGDSAGSFKTLEEMRIYYGDESVENVSSQLEEAERAFPDVDFSALSKAVEQ</sequence>
<proteinExistence type="predicted"/>
<dbReference type="Pfam" id="PF11846">
    <property type="entry name" value="Wzy_C_2"/>
    <property type="match status" value="1"/>
</dbReference>
<dbReference type="Proteomes" id="UP001064896">
    <property type="component" value="Chromosome"/>
</dbReference>
<dbReference type="InterPro" id="IPR021797">
    <property type="entry name" value="Wzy_C_2"/>
</dbReference>